<dbReference type="Proteomes" id="UP000054653">
    <property type="component" value="Unassembled WGS sequence"/>
</dbReference>
<sequence>MENADEREYQYRGEHQKRSRQKSWCWESWNNQEDIKPRRAKMRIEEERRKKTEKGRSRCNDPEELKTDSSVIPLTTVSGELYLGISYRLSQLSVHFLVL</sequence>
<comment type="caution">
    <text evidence="2">The sequence shown here is derived from an EMBL/GenBank/DDBJ whole genome shotgun (WGS) entry which is preliminary data.</text>
</comment>
<name>A0A0V1CCP2_TRIBR</name>
<evidence type="ECO:0000313" key="3">
    <source>
        <dbReference type="Proteomes" id="UP000054653"/>
    </source>
</evidence>
<organism evidence="2 3">
    <name type="scientific">Trichinella britovi</name>
    <name type="common">Parasitic roundworm</name>
    <dbReference type="NCBI Taxonomy" id="45882"/>
    <lineage>
        <taxon>Eukaryota</taxon>
        <taxon>Metazoa</taxon>
        <taxon>Ecdysozoa</taxon>
        <taxon>Nematoda</taxon>
        <taxon>Enoplea</taxon>
        <taxon>Dorylaimia</taxon>
        <taxon>Trichinellida</taxon>
        <taxon>Trichinellidae</taxon>
        <taxon>Trichinella</taxon>
    </lineage>
</organism>
<gene>
    <name evidence="2" type="ORF">T03_5113</name>
</gene>
<reference evidence="2 3" key="1">
    <citation type="submission" date="2015-01" db="EMBL/GenBank/DDBJ databases">
        <title>Evolution of Trichinella species and genotypes.</title>
        <authorList>
            <person name="Korhonen P.K."/>
            <person name="Edoardo P."/>
            <person name="Giuseppe L.R."/>
            <person name="Gasser R.B."/>
        </authorList>
    </citation>
    <scope>NUCLEOTIDE SEQUENCE [LARGE SCALE GENOMIC DNA]</scope>
    <source>
        <strain evidence="2">ISS120</strain>
    </source>
</reference>
<proteinExistence type="predicted"/>
<dbReference type="AlphaFoldDB" id="A0A0V1CCP2"/>
<keyword evidence="3" id="KW-1185">Reference proteome</keyword>
<protein>
    <submittedName>
        <fullName evidence="2">Uncharacterized protein</fullName>
    </submittedName>
</protein>
<evidence type="ECO:0000256" key="1">
    <source>
        <dbReference type="SAM" id="MobiDB-lite"/>
    </source>
</evidence>
<evidence type="ECO:0000313" key="2">
    <source>
        <dbReference type="EMBL" id="KRY46997.1"/>
    </source>
</evidence>
<feature type="region of interest" description="Disordered" evidence="1">
    <location>
        <begin position="38"/>
        <end position="67"/>
    </location>
</feature>
<dbReference type="EMBL" id="JYDI01000260">
    <property type="protein sequence ID" value="KRY46997.1"/>
    <property type="molecule type" value="Genomic_DNA"/>
</dbReference>
<feature type="region of interest" description="Disordered" evidence="1">
    <location>
        <begin position="1"/>
        <end position="22"/>
    </location>
</feature>
<accession>A0A0V1CCP2</accession>
<feature type="compositionally biased region" description="Basic and acidic residues" evidence="1">
    <location>
        <begin position="1"/>
        <end position="16"/>
    </location>
</feature>